<dbReference type="Proteomes" id="UP000184388">
    <property type="component" value="Unassembled WGS sequence"/>
</dbReference>
<evidence type="ECO:0000313" key="2">
    <source>
        <dbReference type="Proteomes" id="UP000184388"/>
    </source>
</evidence>
<comment type="caution">
    <text evidence="1">The sequence shown here is derived from an EMBL/GenBank/DDBJ whole genome shotgun (WGS) entry which is preliminary data.</text>
</comment>
<dbReference type="EMBL" id="FRBK01000010">
    <property type="protein sequence ID" value="SHM34515.1"/>
    <property type="molecule type" value="Genomic_DNA"/>
</dbReference>
<accession>A0A9X8QV29</accession>
<organism evidence="1 2">
    <name type="scientific">Streptomyces yunnanensis</name>
    <dbReference type="NCBI Taxonomy" id="156453"/>
    <lineage>
        <taxon>Bacteria</taxon>
        <taxon>Bacillati</taxon>
        <taxon>Actinomycetota</taxon>
        <taxon>Actinomycetes</taxon>
        <taxon>Kitasatosporales</taxon>
        <taxon>Streptomycetaceae</taxon>
        <taxon>Streptomyces</taxon>
    </lineage>
</organism>
<reference evidence="2" key="1">
    <citation type="submission" date="2016-11" db="EMBL/GenBank/DDBJ databases">
        <authorList>
            <person name="Jaros S."/>
            <person name="Januszkiewicz K."/>
            <person name="Wedrychowicz H."/>
        </authorList>
    </citation>
    <scope>NUCLEOTIDE SEQUENCE [LARGE SCALE GENOMIC DNA]</scope>
    <source>
        <strain evidence="2">CGMCC 4.3555</strain>
    </source>
</reference>
<evidence type="ECO:0000313" key="1">
    <source>
        <dbReference type="EMBL" id="SHM34515.1"/>
    </source>
</evidence>
<sequence>MTARTPHEVRWLAIVEQLRDSPGITVSRDITADIDMTAGDVPEAFAELAEWEGIRLSSSLQENYLRFHELGSQWQTAEPYPFVAGEFRLRPIAHVIHEQSPDCASSLYSAEEREIISELRIIDEAPFTGAGTFSALRLQSDVEDPEIWYTDHRQGLWKMDLGYHQYFETLRLTRGAYDWQHLFTEAPLSSDGYDITVDRLTNMLDSLPRIFTEDDYGDLRDRWEARR</sequence>
<dbReference type="RefSeq" id="WP_073445847.1">
    <property type="nucleotide sequence ID" value="NZ_FRBK01000010.1"/>
</dbReference>
<dbReference type="AlphaFoldDB" id="A0A9X8QV29"/>
<protein>
    <submittedName>
        <fullName evidence="1">Uncharacterized protein</fullName>
    </submittedName>
</protein>
<gene>
    <name evidence="1" type="ORF">SAMN05216268_110125</name>
</gene>
<name>A0A9X8QV29_9ACTN</name>
<proteinExistence type="predicted"/>